<reference evidence="3 4" key="1">
    <citation type="submission" date="2024-03" db="EMBL/GenBank/DDBJ databases">
        <title>Aureococcus anophagefferens CCMP1851 and Kratosvirus quantuckense: Draft genome of a second virus-susceptible host strain in the model system.</title>
        <authorList>
            <person name="Chase E."/>
            <person name="Truchon A.R."/>
            <person name="Schepens W."/>
            <person name="Wilhelm S.W."/>
        </authorList>
    </citation>
    <scope>NUCLEOTIDE SEQUENCE [LARGE SCALE GENOMIC DNA]</scope>
    <source>
        <strain evidence="3 4">CCMP1851</strain>
    </source>
</reference>
<feature type="region of interest" description="Disordered" evidence="1">
    <location>
        <begin position="501"/>
        <end position="544"/>
    </location>
</feature>
<feature type="domain" description="HD" evidence="2">
    <location>
        <begin position="71"/>
        <end position="225"/>
    </location>
</feature>
<dbReference type="Gene3D" id="1.10.3210.10">
    <property type="entry name" value="Hypothetical protein af1432"/>
    <property type="match status" value="1"/>
</dbReference>
<protein>
    <submittedName>
        <fullName evidence="3">DGTPase</fullName>
    </submittedName>
</protein>
<name>A0ABR1FJS1_AURAN</name>
<dbReference type="InterPro" id="IPR003607">
    <property type="entry name" value="HD/PDEase_dom"/>
</dbReference>
<dbReference type="PANTHER" id="PTHR11373:SF4">
    <property type="entry name" value="DEOXYNUCLEOSIDE TRIPHOSPHATE TRIPHOSPHOHYDROLASE SAMHD1"/>
    <property type="match status" value="1"/>
</dbReference>
<evidence type="ECO:0000259" key="2">
    <source>
        <dbReference type="PROSITE" id="PS51831"/>
    </source>
</evidence>
<dbReference type="PROSITE" id="PS51831">
    <property type="entry name" value="HD"/>
    <property type="match status" value="1"/>
</dbReference>
<dbReference type="PANTHER" id="PTHR11373">
    <property type="entry name" value="DEOXYNUCLEOSIDE TRIPHOSPHATE TRIPHOSPHOHYDROLASE"/>
    <property type="match status" value="1"/>
</dbReference>
<dbReference type="Pfam" id="PF01966">
    <property type="entry name" value="HD"/>
    <property type="match status" value="1"/>
</dbReference>
<gene>
    <name evidence="3" type="primary">SAMHD1</name>
    <name evidence="3" type="ORF">SO694_00031381</name>
</gene>
<dbReference type="InterPro" id="IPR006674">
    <property type="entry name" value="HD_domain"/>
</dbReference>
<evidence type="ECO:0000313" key="4">
    <source>
        <dbReference type="Proteomes" id="UP001363151"/>
    </source>
</evidence>
<dbReference type="CDD" id="cd00077">
    <property type="entry name" value="HDc"/>
    <property type="match status" value="1"/>
</dbReference>
<dbReference type="EMBL" id="JBBJCI010000371">
    <property type="protein sequence ID" value="KAK7232113.1"/>
    <property type="molecule type" value="Genomic_DNA"/>
</dbReference>
<organism evidence="3 4">
    <name type="scientific">Aureococcus anophagefferens</name>
    <name type="common">Harmful bloom alga</name>
    <dbReference type="NCBI Taxonomy" id="44056"/>
    <lineage>
        <taxon>Eukaryota</taxon>
        <taxon>Sar</taxon>
        <taxon>Stramenopiles</taxon>
        <taxon>Ochrophyta</taxon>
        <taxon>Pelagophyceae</taxon>
        <taxon>Pelagomonadales</taxon>
        <taxon>Pelagomonadaceae</taxon>
        <taxon>Aureococcus</taxon>
    </lineage>
</organism>
<evidence type="ECO:0000313" key="3">
    <source>
        <dbReference type="EMBL" id="KAK7232113.1"/>
    </source>
</evidence>
<dbReference type="SMART" id="SM00471">
    <property type="entry name" value="HDc"/>
    <property type="match status" value="1"/>
</dbReference>
<proteinExistence type="predicted"/>
<sequence length="544" mass="61862">MASSPPPKRPRTDGAAQHAAKPKVFNDSILKHIELHPACIAVVDTREFQRLRRLKQLGPTEWVFPGATHQRFAHSIGVSYLAGRLVERLQRNQPDLGIDARDVLCVKLAGLCHDLGHGPLSHTYDGKFVKKAWARRGIESDWCHEHSSAEIFARVVERYGLMRGAFATYGLRDDDVHFVQELIYGDEADAPRGWTWKGRGAEKRFLFEIVSNHRNGIDVDKLDYFERDSHHCNIPISFDSERLLMHARAIRDENGVMTIAYAEKEVWNVYHLFHTRFNLHKRAYQHRVAHAIQEMLCDALLEADDYFTLEGAGGAAVRLSDAMRDLDAYAQLSDTVFDLIKYEARRDPRLAKAAALIDRVDRRSAGLLYQHVGEIVVPKEHEVNLPDEAGLLESILRHADKEQLENLRTHAYVDKFAINYGMKDKNPVDSVCFYLREDDTEGRRLRRDQVSCMVPNQFAEYYVRLYVRENDPALKRAAKAALLDWERDYLGRSCDSAIAPSPTKAAISRSNSLQKPPRLPAVARPDLPRPPPRADFGHVQAAGP</sequence>
<dbReference type="SUPFAM" id="SSF109604">
    <property type="entry name" value="HD-domain/PDEase-like"/>
    <property type="match status" value="1"/>
</dbReference>
<comment type="caution">
    <text evidence="3">The sequence shown here is derived from an EMBL/GenBank/DDBJ whole genome shotgun (WGS) entry which is preliminary data.</text>
</comment>
<accession>A0ABR1FJS1</accession>
<keyword evidence="4" id="KW-1185">Reference proteome</keyword>
<feature type="region of interest" description="Disordered" evidence="1">
    <location>
        <begin position="1"/>
        <end position="20"/>
    </location>
</feature>
<dbReference type="Proteomes" id="UP001363151">
    <property type="component" value="Unassembled WGS sequence"/>
</dbReference>
<dbReference type="InterPro" id="IPR050135">
    <property type="entry name" value="dGTPase-like"/>
</dbReference>
<dbReference type="Gene3D" id="3.30.70.2760">
    <property type="match status" value="1"/>
</dbReference>
<evidence type="ECO:0000256" key="1">
    <source>
        <dbReference type="SAM" id="MobiDB-lite"/>
    </source>
</evidence>